<evidence type="ECO:0000256" key="4">
    <source>
        <dbReference type="ARBA" id="ARBA00019905"/>
    </source>
</evidence>
<reference evidence="9" key="1">
    <citation type="submission" date="2010-06" db="EMBL/GenBank/DDBJ databases">
        <authorList>
            <person name="Jiang H."/>
            <person name="Abraham K."/>
            <person name="Ali S."/>
            <person name="Alsbrooks S.L."/>
            <person name="Anim B.N."/>
            <person name="Anosike U.S."/>
            <person name="Attaway T."/>
            <person name="Bandaranaike D.P."/>
            <person name="Battles P.K."/>
            <person name="Bell S.N."/>
            <person name="Bell A.V."/>
            <person name="Beltran B."/>
            <person name="Bickham C."/>
            <person name="Bustamante Y."/>
            <person name="Caleb T."/>
            <person name="Canada A."/>
            <person name="Cardenas V."/>
            <person name="Carter K."/>
            <person name="Chacko J."/>
            <person name="Chandrabose M.N."/>
            <person name="Chavez D."/>
            <person name="Chavez A."/>
            <person name="Chen L."/>
            <person name="Chu H.-S."/>
            <person name="Claassen K.J."/>
            <person name="Cockrell R."/>
            <person name="Collins M."/>
            <person name="Cooper J.A."/>
            <person name="Cree A."/>
            <person name="Curry S.M."/>
            <person name="Da Y."/>
            <person name="Dao M.D."/>
            <person name="Das B."/>
            <person name="Davila M.-L."/>
            <person name="Davy-Carroll L."/>
            <person name="Denson S."/>
            <person name="Dinh H."/>
            <person name="Ebong V.E."/>
            <person name="Edwards J.R."/>
            <person name="Egan A."/>
            <person name="El-Daye J."/>
            <person name="Escobedo L."/>
            <person name="Fernandez S."/>
            <person name="Fernando P.R."/>
            <person name="Flagg N."/>
            <person name="Forbes L.D."/>
            <person name="Fowler R.G."/>
            <person name="Fu Q."/>
            <person name="Gabisi R.A."/>
            <person name="Ganer J."/>
            <person name="Garbino Pronczuk A."/>
            <person name="Garcia R.M."/>
            <person name="Garner T."/>
            <person name="Garrett T.E."/>
            <person name="Gonzalez D.A."/>
            <person name="Hamid H."/>
            <person name="Hawkins E.S."/>
            <person name="Hirani K."/>
            <person name="Hogues M.E."/>
            <person name="Hollins B."/>
            <person name="Hsiao C.-H."/>
            <person name="Jabil R."/>
            <person name="James M.L."/>
            <person name="Jhangiani S.N."/>
            <person name="Johnson B."/>
            <person name="Johnson Q."/>
            <person name="Joshi V."/>
            <person name="Kalu J.B."/>
            <person name="Kam C."/>
            <person name="Kashfia A."/>
            <person name="Keebler J."/>
            <person name="Kisamo H."/>
            <person name="Kovar C.L."/>
            <person name="Lago L.A."/>
            <person name="Lai C.-Y."/>
            <person name="Laidlaw J."/>
            <person name="Lara F."/>
            <person name="Le T.-K."/>
            <person name="Lee S.L."/>
            <person name="Legall F.H."/>
            <person name="Lemon S.J."/>
            <person name="Lewis L.R."/>
            <person name="Li B."/>
            <person name="Liu Y."/>
            <person name="Liu Y.-S."/>
            <person name="Lopez J."/>
            <person name="Lozado R.J."/>
            <person name="Lu J."/>
            <person name="Madu R.C."/>
            <person name="Maheshwari M."/>
            <person name="Maheshwari R."/>
            <person name="Malloy K."/>
            <person name="Martinez E."/>
            <person name="Mathew T."/>
            <person name="Mercado I.C."/>
            <person name="Mercado C."/>
            <person name="Meyer B."/>
            <person name="Montgomery K."/>
            <person name="Morgan M.B."/>
            <person name="Munidasa M."/>
            <person name="Nazareth L.V."/>
            <person name="Nelson J."/>
            <person name="Ng B.M."/>
            <person name="Nguyen N.B."/>
            <person name="Nguyen P.Q."/>
            <person name="Nguyen T."/>
            <person name="Obregon M."/>
            <person name="Okwuonu G.O."/>
            <person name="Onwere C.G."/>
            <person name="Orozco G."/>
            <person name="Parra A."/>
            <person name="Patel S."/>
            <person name="Patil S."/>
            <person name="Perez A."/>
            <person name="Perez Y."/>
            <person name="Pham C."/>
            <person name="Primus E.L."/>
            <person name="Pu L.-L."/>
            <person name="Puazo M."/>
            <person name="Qin X."/>
            <person name="Quiroz J.B."/>
            <person name="Reese J."/>
            <person name="Richards S."/>
            <person name="Rives C.M."/>
            <person name="Robberts R."/>
            <person name="Ruiz S.J."/>
            <person name="Ruiz M.J."/>
            <person name="Santibanez J."/>
            <person name="Schneider B.W."/>
            <person name="Sisson I."/>
            <person name="Smith M."/>
            <person name="Sodergren E."/>
            <person name="Song X.-Z."/>
            <person name="Song B.B."/>
            <person name="Summersgill H."/>
            <person name="Thelus R."/>
            <person name="Thornton R.D."/>
            <person name="Trejos Z.Y."/>
            <person name="Usmani K."/>
            <person name="Vattathil S."/>
            <person name="Villasana D."/>
            <person name="Walker D.L."/>
            <person name="Wang S."/>
            <person name="Wang K."/>
            <person name="White C.S."/>
            <person name="Williams A.C."/>
            <person name="Williamson J."/>
            <person name="Wilson K."/>
            <person name="Woghiren I.O."/>
            <person name="Woodworth J.R."/>
            <person name="Worley K.C."/>
            <person name="Wright R.A."/>
            <person name="Wu W."/>
            <person name="Young L."/>
            <person name="Zhang L."/>
            <person name="Zhang J."/>
            <person name="Zhu Y."/>
            <person name="Muzny D.M."/>
            <person name="Weinstock G."/>
            <person name="Gibbs R.A."/>
        </authorList>
    </citation>
    <scope>NUCLEOTIDE SEQUENCE [LARGE SCALE GENOMIC DNA]</scope>
    <source>
        <strain evidence="9">LSR1</strain>
    </source>
</reference>
<evidence type="ECO:0000256" key="7">
    <source>
        <dbReference type="RuleBase" id="RU361180"/>
    </source>
</evidence>
<comment type="similarity">
    <text evidence="2 7">Belongs to the glycosyl hydrolase 37 family.</text>
</comment>
<keyword evidence="9" id="KW-1185">Reference proteome</keyword>
<dbReference type="PROSITE" id="PS00928">
    <property type="entry name" value="TREHALASE_2"/>
    <property type="match status" value="1"/>
</dbReference>
<dbReference type="EnsemblMetazoa" id="XM_029486518.1">
    <property type="protein sequence ID" value="XP_029342378.1"/>
    <property type="gene ID" value="LOC100574398"/>
</dbReference>
<dbReference type="SUPFAM" id="SSF48208">
    <property type="entry name" value="Six-hairpin glycosidases"/>
    <property type="match status" value="1"/>
</dbReference>
<dbReference type="RefSeq" id="XP_029342378.1">
    <property type="nucleotide sequence ID" value="XM_029486518.1"/>
</dbReference>
<dbReference type="Gene3D" id="1.50.10.10">
    <property type="match status" value="1"/>
</dbReference>
<keyword evidence="6 7" id="KW-0326">Glycosidase</keyword>
<evidence type="ECO:0000256" key="6">
    <source>
        <dbReference type="ARBA" id="ARBA00023295"/>
    </source>
</evidence>
<dbReference type="EC" id="3.2.1.28" evidence="3 7"/>
<name>A0A8R2NL27_ACYPI</name>
<evidence type="ECO:0000256" key="3">
    <source>
        <dbReference type="ARBA" id="ARBA00012757"/>
    </source>
</evidence>
<dbReference type="Proteomes" id="UP000007819">
    <property type="component" value="Chromosome X"/>
</dbReference>
<sequence>MSEIYEDSKTFVDMRAKCPAEIITNFTESEEWLNKPTKDTLKNFIARCFEDVGSELKDWVPADWKSEPIFLKSITDTNLSNWAYEINFKWKELGRTIKDEVRLNPNNYSIINVPNPFVIPGGRFREIYYWDSFWIIRGLLICEMNVTAKGMIDNYISMIKTFGHIPNGGRIYYSKRSQPPMIIPMMKSYVDATNDRQFLNDNINVLEIEFQYWITKHNVTINKNGKNYTLAVYKDYTTGPRPESFREDITLAENLTTNVEKENLYSEIKAAAESGWDFSSRWFILNGTNEGNLSDTKTRSIVPVELNALIYWNAKILSDFYREMNNTIKASIYENVSLEWEEAVTAVLWDEKVGAWLDFDIINNKKRNYFHPTNISPLWTGCYAKNNTEYIVSRVIDYLNKTEILGTPGGIPTSFKKTKQQWDDPNAWAPLQYITVMALEGTGNAVAQQMASKIASKWLCTNFVPYYNESKMFEKVSPIL</sequence>
<dbReference type="InterPro" id="IPR008928">
    <property type="entry name" value="6-hairpin_glycosidase_sf"/>
</dbReference>
<organism evidence="8 9">
    <name type="scientific">Acyrthosiphon pisum</name>
    <name type="common">Pea aphid</name>
    <dbReference type="NCBI Taxonomy" id="7029"/>
    <lineage>
        <taxon>Eukaryota</taxon>
        <taxon>Metazoa</taxon>
        <taxon>Ecdysozoa</taxon>
        <taxon>Arthropoda</taxon>
        <taxon>Hexapoda</taxon>
        <taxon>Insecta</taxon>
        <taxon>Pterygota</taxon>
        <taxon>Neoptera</taxon>
        <taxon>Paraneoptera</taxon>
        <taxon>Hemiptera</taxon>
        <taxon>Sternorrhyncha</taxon>
        <taxon>Aphidomorpha</taxon>
        <taxon>Aphidoidea</taxon>
        <taxon>Aphididae</taxon>
        <taxon>Macrosiphini</taxon>
        <taxon>Acyrthosiphon</taxon>
    </lineage>
</organism>
<dbReference type="OrthoDB" id="3542292at2759"/>
<evidence type="ECO:0000313" key="9">
    <source>
        <dbReference type="Proteomes" id="UP000007819"/>
    </source>
</evidence>
<dbReference type="InterPro" id="IPR018232">
    <property type="entry name" value="Glyco_hydro_37_CS"/>
</dbReference>
<comment type="catalytic activity">
    <reaction evidence="1 7">
        <text>alpha,alpha-trehalose + H2O = alpha-D-glucose + beta-D-glucose</text>
        <dbReference type="Rhea" id="RHEA:32675"/>
        <dbReference type="ChEBI" id="CHEBI:15377"/>
        <dbReference type="ChEBI" id="CHEBI:15903"/>
        <dbReference type="ChEBI" id="CHEBI:16551"/>
        <dbReference type="ChEBI" id="CHEBI:17925"/>
        <dbReference type="EC" id="3.2.1.28"/>
    </reaction>
</comment>
<proteinExistence type="inferred from homology"/>
<dbReference type="GO" id="GO:0005993">
    <property type="term" value="P:trehalose catabolic process"/>
    <property type="evidence" value="ECO:0007669"/>
    <property type="project" value="TreeGrafter"/>
</dbReference>
<protein>
    <recommendedName>
        <fullName evidence="4 7">Trehalase</fullName>
        <ecNumber evidence="3 7">3.2.1.28</ecNumber>
    </recommendedName>
    <alternativeName>
        <fullName evidence="7">Alpha-trehalose glucohydrolase</fullName>
    </alternativeName>
</protein>
<dbReference type="InterPro" id="IPR012341">
    <property type="entry name" value="6hp_glycosidase-like_sf"/>
</dbReference>
<reference evidence="8" key="2">
    <citation type="submission" date="2022-06" db="UniProtKB">
        <authorList>
            <consortium name="EnsemblMetazoa"/>
        </authorList>
    </citation>
    <scope>IDENTIFICATION</scope>
</reference>
<keyword evidence="5 7" id="KW-0378">Hydrolase</keyword>
<dbReference type="PANTHER" id="PTHR23403">
    <property type="entry name" value="TREHALASE"/>
    <property type="match status" value="1"/>
</dbReference>
<evidence type="ECO:0000256" key="5">
    <source>
        <dbReference type="ARBA" id="ARBA00022801"/>
    </source>
</evidence>
<dbReference type="PANTHER" id="PTHR23403:SF1">
    <property type="entry name" value="TREHALASE"/>
    <property type="match status" value="1"/>
</dbReference>
<dbReference type="InterPro" id="IPR001661">
    <property type="entry name" value="Glyco_hydro_37"/>
</dbReference>
<dbReference type="GO" id="GO:0004555">
    <property type="term" value="F:alpha,alpha-trehalase activity"/>
    <property type="evidence" value="ECO:0007669"/>
    <property type="project" value="UniProtKB-EC"/>
</dbReference>
<accession>A0A8R2NL27</accession>
<dbReference type="GeneID" id="100574398"/>
<dbReference type="Pfam" id="PF01204">
    <property type="entry name" value="Trehalase"/>
    <property type="match status" value="1"/>
</dbReference>
<evidence type="ECO:0000313" key="8">
    <source>
        <dbReference type="EnsemblMetazoa" id="XP_029342378.1"/>
    </source>
</evidence>
<dbReference type="PRINTS" id="PR00744">
    <property type="entry name" value="GLHYDRLASE37"/>
</dbReference>
<dbReference type="AlphaFoldDB" id="A0A8R2NL27"/>
<evidence type="ECO:0000256" key="2">
    <source>
        <dbReference type="ARBA" id="ARBA00005615"/>
    </source>
</evidence>
<evidence type="ECO:0000256" key="1">
    <source>
        <dbReference type="ARBA" id="ARBA00001576"/>
    </source>
</evidence>
<dbReference type="KEGG" id="api:100574398"/>